<accession>A0AAV3XL12</accession>
<comment type="caution">
    <text evidence="1">The sequence shown here is derived from an EMBL/GenBank/DDBJ whole genome shotgun (WGS) entry which is preliminary data.</text>
</comment>
<dbReference type="AlphaFoldDB" id="A0AAV3XL12"/>
<sequence length="37" mass="4508">MILDKDSYHKNKDILRKIEAEMPHIILEFLPPRLEFN</sequence>
<evidence type="ECO:0000313" key="2">
    <source>
        <dbReference type="Proteomes" id="UP001050975"/>
    </source>
</evidence>
<dbReference type="Proteomes" id="UP001050975">
    <property type="component" value="Unassembled WGS sequence"/>
</dbReference>
<proteinExistence type="predicted"/>
<gene>
    <name evidence="1" type="ORF">MiSe_78280</name>
</gene>
<evidence type="ECO:0000313" key="1">
    <source>
        <dbReference type="EMBL" id="GET43008.1"/>
    </source>
</evidence>
<dbReference type="EMBL" id="BLAY01000193">
    <property type="protein sequence ID" value="GET43008.1"/>
    <property type="molecule type" value="Genomic_DNA"/>
</dbReference>
<reference evidence="1" key="1">
    <citation type="submission" date="2019-10" db="EMBL/GenBank/DDBJ databases">
        <title>Draft genome sequece of Microseira wollei NIES-4236.</title>
        <authorList>
            <person name="Yamaguchi H."/>
            <person name="Suzuki S."/>
            <person name="Kawachi M."/>
        </authorList>
    </citation>
    <scope>NUCLEOTIDE SEQUENCE</scope>
    <source>
        <strain evidence="1">NIES-4236</strain>
    </source>
</reference>
<name>A0AAV3XL12_9CYAN</name>
<organism evidence="1 2">
    <name type="scientific">Microseira wollei NIES-4236</name>
    <dbReference type="NCBI Taxonomy" id="2530354"/>
    <lineage>
        <taxon>Bacteria</taxon>
        <taxon>Bacillati</taxon>
        <taxon>Cyanobacteriota</taxon>
        <taxon>Cyanophyceae</taxon>
        <taxon>Oscillatoriophycideae</taxon>
        <taxon>Aerosakkonematales</taxon>
        <taxon>Aerosakkonemataceae</taxon>
        <taxon>Microseira</taxon>
    </lineage>
</organism>
<keyword evidence="2" id="KW-1185">Reference proteome</keyword>
<protein>
    <submittedName>
        <fullName evidence="1">Transposase</fullName>
    </submittedName>
</protein>